<keyword evidence="2" id="KW-1185">Reference proteome</keyword>
<evidence type="ECO:0000313" key="1">
    <source>
        <dbReference type="EMBL" id="EFN74906.1"/>
    </source>
</evidence>
<evidence type="ECO:0000313" key="2">
    <source>
        <dbReference type="Proteomes" id="UP000000311"/>
    </source>
</evidence>
<sequence>MDRPSAFRTSTQSCQISAASNMQHGVEGRSLRLGRLLFSSTFAAGSVCVAVVAVVVCQSESDCVPCSAVVGGWIPAWVLRCTRLVAAVCVALMDLPGGEGGRGERAPGTAQGPVGEVYRRIRTSQTSSR</sequence>
<reference evidence="1 2" key="1">
    <citation type="journal article" date="2010" name="Science">
        <title>Genomic comparison of the ants Camponotus floridanus and Harpegnathos saltator.</title>
        <authorList>
            <person name="Bonasio R."/>
            <person name="Zhang G."/>
            <person name="Ye C."/>
            <person name="Mutti N.S."/>
            <person name="Fang X."/>
            <person name="Qin N."/>
            <person name="Donahue G."/>
            <person name="Yang P."/>
            <person name="Li Q."/>
            <person name="Li C."/>
            <person name="Zhang P."/>
            <person name="Huang Z."/>
            <person name="Berger S.L."/>
            <person name="Reinberg D."/>
            <person name="Wang J."/>
            <person name="Liebig J."/>
        </authorList>
    </citation>
    <scope>NUCLEOTIDE SEQUENCE [LARGE SCALE GENOMIC DNA]</scope>
    <source>
        <strain evidence="2">C129</strain>
    </source>
</reference>
<proteinExistence type="predicted"/>
<organism evidence="2">
    <name type="scientific">Camponotus floridanus</name>
    <name type="common">Florida carpenter ant</name>
    <dbReference type="NCBI Taxonomy" id="104421"/>
    <lineage>
        <taxon>Eukaryota</taxon>
        <taxon>Metazoa</taxon>
        <taxon>Ecdysozoa</taxon>
        <taxon>Arthropoda</taxon>
        <taxon>Hexapoda</taxon>
        <taxon>Insecta</taxon>
        <taxon>Pterygota</taxon>
        <taxon>Neoptera</taxon>
        <taxon>Endopterygota</taxon>
        <taxon>Hymenoptera</taxon>
        <taxon>Apocrita</taxon>
        <taxon>Aculeata</taxon>
        <taxon>Formicoidea</taxon>
        <taxon>Formicidae</taxon>
        <taxon>Formicinae</taxon>
        <taxon>Camponotus</taxon>
    </lineage>
</organism>
<name>E1ZV87_CAMFO</name>
<dbReference type="AlphaFoldDB" id="E1ZV87"/>
<accession>E1ZV87</accession>
<protein>
    <submittedName>
        <fullName evidence="1">Uncharacterized protein</fullName>
    </submittedName>
</protein>
<dbReference type="InParanoid" id="E1ZV87"/>
<dbReference type="EMBL" id="GL434454">
    <property type="protein sequence ID" value="EFN74906.1"/>
    <property type="molecule type" value="Genomic_DNA"/>
</dbReference>
<dbReference type="Proteomes" id="UP000000311">
    <property type="component" value="Unassembled WGS sequence"/>
</dbReference>
<gene>
    <name evidence="1" type="ORF">EAG_09767</name>
</gene>